<dbReference type="PROSITE" id="PS51695">
    <property type="entry name" value="SEDOLISIN"/>
    <property type="match status" value="1"/>
</dbReference>
<dbReference type="EMBL" id="VJMJ01000128">
    <property type="protein sequence ID" value="KAF0732800.1"/>
    <property type="molecule type" value="Genomic_DNA"/>
</dbReference>
<feature type="binding site" evidence="9">
    <location>
        <position position="553"/>
    </location>
    <ligand>
        <name>Ca(2+)</name>
        <dbReference type="ChEBI" id="CHEBI:29108"/>
    </ligand>
</feature>
<dbReference type="Pfam" id="PF09286">
    <property type="entry name" value="Pro-kuma_activ"/>
    <property type="match status" value="1"/>
</dbReference>
<keyword evidence="13" id="KW-1185">Reference proteome</keyword>
<keyword evidence="2 9" id="KW-0479">Metal-binding</keyword>
<dbReference type="GO" id="GO:0008240">
    <property type="term" value="F:tripeptidyl-peptidase activity"/>
    <property type="evidence" value="ECO:0007669"/>
    <property type="project" value="TreeGrafter"/>
</dbReference>
<dbReference type="InterPro" id="IPR036852">
    <property type="entry name" value="Peptidase_S8/S53_dom_sf"/>
</dbReference>
<feature type="binding site" evidence="9">
    <location>
        <position position="527"/>
    </location>
    <ligand>
        <name>Ca(2+)</name>
        <dbReference type="ChEBI" id="CHEBI:29108"/>
    </ligand>
</feature>
<dbReference type="InterPro" id="IPR015366">
    <property type="entry name" value="S53_propep"/>
</dbReference>
<accession>A0A6G0WZ09</accession>
<feature type="binding site" evidence="9">
    <location>
        <position position="526"/>
    </location>
    <ligand>
        <name>Ca(2+)</name>
        <dbReference type="ChEBI" id="CHEBI:29108"/>
    </ligand>
</feature>
<protein>
    <recommendedName>
        <fullName evidence="8">subtilisin</fullName>
        <ecNumber evidence="8">3.4.21.62</ecNumber>
    </recommendedName>
</protein>
<gene>
    <name evidence="12" type="ORF">Ae201684_010130</name>
</gene>
<evidence type="ECO:0000256" key="3">
    <source>
        <dbReference type="ARBA" id="ARBA00022801"/>
    </source>
</evidence>
<dbReference type="GO" id="GO:0046872">
    <property type="term" value="F:metal ion binding"/>
    <property type="evidence" value="ECO:0007669"/>
    <property type="project" value="UniProtKB-UniRule"/>
</dbReference>
<evidence type="ECO:0000256" key="2">
    <source>
        <dbReference type="ARBA" id="ARBA00022723"/>
    </source>
</evidence>
<keyword evidence="6" id="KW-0865">Zymogen</keyword>
<dbReference type="Gene3D" id="3.40.50.200">
    <property type="entry name" value="Peptidase S8/S53 domain"/>
    <property type="match status" value="1"/>
</dbReference>
<evidence type="ECO:0000256" key="5">
    <source>
        <dbReference type="ARBA" id="ARBA00022837"/>
    </source>
</evidence>
<feature type="domain" description="Peptidase S53" evidence="11">
    <location>
        <begin position="184"/>
        <end position="573"/>
    </location>
</feature>
<comment type="caution">
    <text evidence="12">The sequence shown here is derived from an EMBL/GenBank/DDBJ whole genome shotgun (WGS) entry which is preliminary data.</text>
</comment>
<dbReference type="InterPro" id="IPR050819">
    <property type="entry name" value="Tripeptidyl-peptidase_I"/>
</dbReference>
<feature type="chain" id="PRO_5026348226" description="subtilisin" evidence="10">
    <location>
        <begin position="20"/>
        <end position="601"/>
    </location>
</feature>
<feature type="active site" description="Charge relay system" evidence="9">
    <location>
        <position position="269"/>
    </location>
</feature>
<dbReference type="SUPFAM" id="SSF54897">
    <property type="entry name" value="Protease propeptides/inhibitors"/>
    <property type="match status" value="1"/>
</dbReference>
<comment type="catalytic activity">
    <reaction evidence="7">
        <text>Hydrolysis of proteins with broad specificity for peptide bonds, and a preference for a large uncharged residue in P1. Hydrolyzes peptide amides.</text>
        <dbReference type="EC" id="3.4.21.62"/>
    </reaction>
</comment>
<dbReference type="AlphaFoldDB" id="A0A6G0WZ09"/>
<evidence type="ECO:0000256" key="8">
    <source>
        <dbReference type="ARBA" id="ARBA00023619"/>
    </source>
</evidence>
<dbReference type="Proteomes" id="UP000481153">
    <property type="component" value="Unassembled WGS sequence"/>
</dbReference>
<dbReference type="InterPro" id="IPR000209">
    <property type="entry name" value="Peptidase_S8/S53_dom"/>
</dbReference>
<keyword evidence="4 9" id="KW-0720">Serine protease</keyword>
<feature type="binding site" evidence="9">
    <location>
        <position position="551"/>
    </location>
    <ligand>
        <name>Ca(2+)</name>
        <dbReference type="ChEBI" id="CHEBI:29108"/>
    </ligand>
</feature>
<evidence type="ECO:0000256" key="9">
    <source>
        <dbReference type="PROSITE-ProRule" id="PRU01032"/>
    </source>
</evidence>
<comment type="cofactor">
    <cofactor evidence="9">
        <name>Ca(2+)</name>
        <dbReference type="ChEBI" id="CHEBI:29108"/>
    </cofactor>
    <text evidence="9">Binds 1 Ca(2+) ion per subunit.</text>
</comment>
<feature type="active site" description="Charge relay system" evidence="9">
    <location>
        <position position="265"/>
    </location>
</feature>
<keyword evidence="10" id="KW-0732">Signal</keyword>
<name>A0A6G0WZ09_9STRA</name>
<dbReference type="SMART" id="SM00944">
    <property type="entry name" value="Pro-kuma_activ"/>
    <property type="match status" value="1"/>
</dbReference>
<sequence length="601" mass="65000">MRYCRAFILLFSTVVPIQADKDGTKWTPIAPANKDAILTLQFALHAADPTALDHALSDVADIRSTSYGKYLRDDQIAELVRPSHDGLTAVEGFLRGCNITKSTHGDYVRAYLPVSTAAALFDADMYVFQHSNQTKRQVIRPRGLRFSLPDDVRRHVRLVDGLEHFPSTFQRQEHNRQLLATSSITSIRDIRRAYELPNDHDVSDPRNGIVVGAFLDETFNAQDVATYLKSEVPATEFSHFFLDNAMPSQPIPLGLHCSSGRGTGEASLDAQLVAGLTQSSFASVHCYNHNRDPSKPFSDGNQEPFLAFMQDVNSITPPPSVVSISYADDECAMPRGYMEAVDYEFKKAGLRGTTIVASSGDNGVVGSPLLSYCGSPVCSVYQPQYPASSPFVLSVGATTLSNEALSVRNGGAITTGAGFSNYVNRSRVFDFQSSFVNPLIQAMPSAAPFNAFGRAYPDVVAIGTGVGVVVQGGVELTDGTSVSAPVVASIVAHLNKWRLDHGKPPLGYVVPYLYQLYAVCPSIFGDITQGSNACGSTSQRCCASGFTAAKGYDILTGLGTIKYQSFVDQMDKCEALLRPSPAALVQDVTLELLTDRQSDKL</sequence>
<keyword evidence="5 9" id="KW-0106">Calcium</keyword>
<dbReference type="PANTHER" id="PTHR14218:SF15">
    <property type="entry name" value="TRIPEPTIDYL-PEPTIDASE 1"/>
    <property type="match status" value="1"/>
</dbReference>
<dbReference type="VEuPathDB" id="FungiDB:AeMF1_015248"/>
<evidence type="ECO:0000256" key="6">
    <source>
        <dbReference type="ARBA" id="ARBA00023145"/>
    </source>
</evidence>
<dbReference type="InterPro" id="IPR030400">
    <property type="entry name" value="Sedolisin_dom"/>
</dbReference>
<dbReference type="CDD" id="cd04056">
    <property type="entry name" value="Peptidases_S53"/>
    <property type="match status" value="1"/>
</dbReference>
<keyword evidence="3 9" id="KW-0378">Hydrolase</keyword>
<dbReference type="SUPFAM" id="SSF52743">
    <property type="entry name" value="Subtilisin-like"/>
    <property type="match status" value="1"/>
</dbReference>
<feature type="active site" description="Charge relay system" evidence="9">
    <location>
        <position position="481"/>
    </location>
</feature>
<evidence type="ECO:0000256" key="4">
    <source>
        <dbReference type="ARBA" id="ARBA00022825"/>
    </source>
</evidence>
<organism evidence="12 13">
    <name type="scientific">Aphanomyces euteiches</name>
    <dbReference type="NCBI Taxonomy" id="100861"/>
    <lineage>
        <taxon>Eukaryota</taxon>
        <taxon>Sar</taxon>
        <taxon>Stramenopiles</taxon>
        <taxon>Oomycota</taxon>
        <taxon>Saprolegniomycetes</taxon>
        <taxon>Saprolegniales</taxon>
        <taxon>Verrucalvaceae</taxon>
        <taxon>Aphanomyces</taxon>
    </lineage>
</organism>
<dbReference type="PANTHER" id="PTHR14218">
    <property type="entry name" value="PROTEASE S8 TRIPEPTIDYL PEPTIDASE I CLN2"/>
    <property type="match status" value="1"/>
</dbReference>
<evidence type="ECO:0000256" key="1">
    <source>
        <dbReference type="ARBA" id="ARBA00022670"/>
    </source>
</evidence>
<dbReference type="EC" id="3.4.21.62" evidence="8"/>
<dbReference type="GO" id="GO:0004252">
    <property type="term" value="F:serine-type endopeptidase activity"/>
    <property type="evidence" value="ECO:0007669"/>
    <property type="project" value="UniProtKB-UniRule"/>
</dbReference>
<proteinExistence type="predicted"/>
<feature type="signal peptide" evidence="10">
    <location>
        <begin position="1"/>
        <end position="19"/>
    </location>
</feature>
<evidence type="ECO:0000313" key="13">
    <source>
        <dbReference type="Proteomes" id="UP000481153"/>
    </source>
</evidence>
<evidence type="ECO:0000313" key="12">
    <source>
        <dbReference type="EMBL" id="KAF0732800.1"/>
    </source>
</evidence>
<keyword evidence="1 9" id="KW-0645">Protease</keyword>
<evidence type="ECO:0000256" key="10">
    <source>
        <dbReference type="SAM" id="SignalP"/>
    </source>
</evidence>
<reference evidence="12 13" key="1">
    <citation type="submission" date="2019-07" db="EMBL/GenBank/DDBJ databases">
        <title>Genomics analysis of Aphanomyces spp. identifies a new class of oomycete effector associated with host adaptation.</title>
        <authorList>
            <person name="Gaulin E."/>
        </authorList>
    </citation>
    <scope>NUCLEOTIDE SEQUENCE [LARGE SCALE GENOMIC DNA]</scope>
    <source>
        <strain evidence="12 13">ATCC 201684</strain>
    </source>
</reference>
<evidence type="ECO:0000259" key="11">
    <source>
        <dbReference type="PROSITE" id="PS51695"/>
    </source>
</evidence>
<dbReference type="CDD" id="cd11377">
    <property type="entry name" value="Pro-peptidase_S53"/>
    <property type="match status" value="1"/>
</dbReference>
<dbReference type="GO" id="GO:0006508">
    <property type="term" value="P:proteolysis"/>
    <property type="evidence" value="ECO:0007669"/>
    <property type="project" value="UniProtKB-KW"/>
</dbReference>
<dbReference type="Pfam" id="PF00082">
    <property type="entry name" value="Peptidase_S8"/>
    <property type="match status" value="1"/>
</dbReference>
<evidence type="ECO:0000256" key="7">
    <source>
        <dbReference type="ARBA" id="ARBA00023529"/>
    </source>
</evidence>